<reference evidence="1 2" key="2">
    <citation type="submission" date="2018-11" db="EMBL/GenBank/DDBJ databases">
        <authorList>
            <consortium name="Pathogen Informatics"/>
        </authorList>
    </citation>
    <scope>NUCLEOTIDE SEQUENCE [LARGE SCALE GENOMIC DNA]</scope>
</reference>
<dbReference type="AlphaFoldDB" id="A0A183U9H5"/>
<evidence type="ECO:0000313" key="2">
    <source>
        <dbReference type="Proteomes" id="UP000050794"/>
    </source>
</evidence>
<organism evidence="2 3">
    <name type="scientific">Toxocara canis</name>
    <name type="common">Canine roundworm</name>
    <dbReference type="NCBI Taxonomy" id="6265"/>
    <lineage>
        <taxon>Eukaryota</taxon>
        <taxon>Metazoa</taxon>
        <taxon>Ecdysozoa</taxon>
        <taxon>Nematoda</taxon>
        <taxon>Chromadorea</taxon>
        <taxon>Rhabditida</taxon>
        <taxon>Spirurina</taxon>
        <taxon>Ascaridomorpha</taxon>
        <taxon>Ascaridoidea</taxon>
        <taxon>Toxocaridae</taxon>
        <taxon>Toxocara</taxon>
    </lineage>
</organism>
<reference evidence="3" key="1">
    <citation type="submission" date="2016-06" db="UniProtKB">
        <authorList>
            <consortium name="WormBaseParasite"/>
        </authorList>
    </citation>
    <scope>IDENTIFICATION</scope>
</reference>
<sequence>MIVLARDVCPAGGHEARATGSAHSQLNPILRLLLKKRICIKLAKVPWHLNLSTKEGVDALNHVLKTLDELTRSINR</sequence>
<keyword evidence="2" id="KW-1185">Reference proteome</keyword>
<proteinExistence type="predicted"/>
<gene>
    <name evidence="1" type="ORF">TCNE_LOCUS5145</name>
</gene>
<evidence type="ECO:0000313" key="1">
    <source>
        <dbReference type="EMBL" id="VDM34305.1"/>
    </source>
</evidence>
<dbReference type="EMBL" id="UYWY01011383">
    <property type="protein sequence ID" value="VDM34305.1"/>
    <property type="molecule type" value="Genomic_DNA"/>
</dbReference>
<dbReference type="WBParaSite" id="TCNE_0000514501-mRNA-1">
    <property type="protein sequence ID" value="TCNE_0000514501-mRNA-1"/>
    <property type="gene ID" value="TCNE_0000514501"/>
</dbReference>
<protein>
    <submittedName>
        <fullName evidence="3">8-amino-7-oxononanoate synthase</fullName>
    </submittedName>
</protein>
<dbReference type="Proteomes" id="UP000050794">
    <property type="component" value="Unassembled WGS sequence"/>
</dbReference>
<name>A0A183U9H5_TOXCA</name>
<accession>A0A183U9H5</accession>
<evidence type="ECO:0000313" key="3">
    <source>
        <dbReference type="WBParaSite" id="TCNE_0000514501-mRNA-1"/>
    </source>
</evidence>